<gene>
    <name evidence="6" type="ORF">ABIE13_000544</name>
</gene>
<evidence type="ECO:0000256" key="2">
    <source>
        <dbReference type="ARBA" id="ARBA00023125"/>
    </source>
</evidence>
<evidence type="ECO:0000313" key="7">
    <source>
        <dbReference type="Proteomes" id="UP001549320"/>
    </source>
</evidence>
<accession>A0ABV2Q365</accession>
<evidence type="ECO:0000313" key="6">
    <source>
        <dbReference type="EMBL" id="MET4575447.1"/>
    </source>
</evidence>
<comment type="caution">
    <text evidence="6">The sequence shown here is derived from an EMBL/GenBank/DDBJ whole genome shotgun (WGS) entry which is preliminary data.</text>
</comment>
<dbReference type="PANTHER" id="PTHR47506">
    <property type="entry name" value="TRANSCRIPTIONAL REGULATORY PROTEIN"/>
    <property type="match status" value="1"/>
</dbReference>
<dbReference type="Pfam" id="PF00440">
    <property type="entry name" value="TetR_N"/>
    <property type="match status" value="1"/>
</dbReference>
<feature type="domain" description="HTH tetR-type" evidence="5">
    <location>
        <begin position="9"/>
        <end position="69"/>
    </location>
</feature>
<dbReference type="InterPro" id="IPR001647">
    <property type="entry name" value="HTH_TetR"/>
</dbReference>
<dbReference type="SUPFAM" id="SSF46689">
    <property type="entry name" value="Homeodomain-like"/>
    <property type="match status" value="1"/>
</dbReference>
<keyword evidence="1" id="KW-0805">Transcription regulation</keyword>
<evidence type="ECO:0000256" key="1">
    <source>
        <dbReference type="ARBA" id="ARBA00023015"/>
    </source>
</evidence>
<dbReference type="PRINTS" id="PR00455">
    <property type="entry name" value="HTHTETR"/>
</dbReference>
<dbReference type="EMBL" id="JBEPSH010000001">
    <property type="protein sequence ID" value="MET4575447.1"/>
    <property type="molecule type" value="Genomic_DNA"/>
</dbReference>
<dbReference type="Proteomes" id="UP001549320">
    <property type="component" value="Unassembled WGS sequence"/>
</dbReference>
<proteinExistence type="predicted"/>
<keyword evidence="7" id="KW-1185">Reference proteome</keyword>
<organism evidence="6 7">
    <name type="scientific">Ottowia thiooxydans</name>
    <dbReference type="NCBI Taxonomy" id="219182"/>
    <lineage>
        <taxon>Bacteria</taxon>
        <taxon>Pseudomonadati</taxon>
        <taxon>Pseudomonadota</taxon>
        <taxon>Betaproteobacteria</taxon>
        <taxon>Burkholderiales</taxon>
        <taxon>Comamonadaceae</taxon>
        <taxon>Ottowia</taxon>
    </lineage>
</organism>
<feature type="DNA-binding region" description="H-T-H motif" evidence="4">
    <location>
        <begin position="32"/>
        <end position="51"/>
    </location>
</feature>
<dbReference type="PANTHER" id="PTHR47506:SF7">
    <property type="entry name" value="TRANSCRIPTIONAL REGULATORY PROTEIN"/>
    <property type="match status" value="1"/>
</dbReference>
<sequence length="194" mass="20618">MKVTKAQVQANRAHIVETASALFRERGYDGVGIADLMAAAGFTHGGFYKHFGSKVDLMAEAATCGFAQTAAKADGVDAKTFVEQYLSREHRDARGEGCTMAALSGDAARQPESIKTAFAVGLESLLGTLGKPSDTAEDREREAALRAKRIDVIAQVMGAIMLSRACPDDSPLADEILEVCRKAALSRLTARVKA</sequence>
<dbReference type="InterPro" id="IPR009057">
    <property type="entry name" value="Homeodomain-like_sf"/>
</dbReference>
<dbReference type="SUPFAM" id="SSF48498">
    <property type="entry name" value="Tetracyclin repressor-like, C-terminal domain"/>
    <property type="match status" value="1"/>
</dbReference>
<reference evidence="6 7" key="1">
    <citation type="submission" date="2024-06" db="EMBL/GenBank/DDBJ databases">
        <title>Sorghum-associated microbial communities from plants grown in Nebraska, USA.</title>
        <authorList>
            <person name="Schachtman D."/>
        </authorList>
    </citation>
    <scope>NUCLEOTIDE SEQUENCE [LARGE SCALE GENOMIC DNA]</scope>
    <source>
        <strain evidence="6 7">2709</strain>
    </source>
</reference>
<name>A0ABV2Q365_9BURK</name>
<evidence type="ECO:0000256" key="4">
    <source>
        <dbReference type="PROSITE-ProRule" id="PRU00335"/>
    </source>
</evidence>
<keyword evidence="3" id="KW-0804">Transcription</keyword>
<dbReference type="Gene3D" id="1.10.10.60">
    <property type="entry name" value="Homeodomain-like"/>
    <property type="match status" value="1"/>
</dbReference>
<dbReference type="Gene3D" id="1.10.357.10">
    <property type="entry name" value="Tetracycline Repressor, domain 2"/>
    <property type="match status" value="1"/>
</dbReference>
<keyword evidence="2 4" id="KW-0238">DNA-binding</keyword>
<dbReference type="RefSeq" id="WP_354440897.1">
    <property type="nucleotide sequence ID" value="NZ_JBEPSH010000001.1"/>
</dbReference>
<dbReference type="PROSITE" id="PS50977">
    <property type="entry name" value="HTH_TETR_2"/>
    <property type="match status" value="1"/>
</dbReference>
<evidence type="ECO:0000259" key="5">
    <source>
        <dbReference type="PROSITE" id="PS50977"/>
    </source>
</evidence>
<dbReference type="InterPro" id="IPR036271">
    <property type="entry name" value="Tet_transcr_reg_TetR-rel_C_sf"/>
</dbReference>
<protein>
    <submittedName>
        <fullName evidence="6">TetR/AcrR family transcriptional repressor of nem operon</fullName>
    </submittedName>
</protein>
<evidence type="ECO:0000256" key="3">
    <source>
        <dbReference type="ARBA" id="ARBA00023163"/>
    </source>
</evidence>